<feature type="transmembrane region" description="Helical" evidence="7">
    <location>
        <begin position="73"/>
        <end position="99"/>
    </location>
</feature>
<feature type="domain" description="ABC transmembrane type-1" evidence="8">
    <location>
        <begin position="71"/>
        <end position="260"/>
    </location>
</feature>
<dbReference type="GO" id="GO:0055085">
    <property type="term" value="P:transmembrane transport"/>
    <property type="evidence" value="ECO:0007669"/>
    <property type="project" value="InterPro"/>
</dbReference>
<evidence type="ECO:0000313" key="9">
    <source>
        <dbReference type="EMBL" id="NMH91703.1"/>
    </source>
</evidence>
<keyword evidence="2 7" id="KW-0813">Transport</keyword>
<keyword evidence="4 7" id="KW-0812">Transmembrane</keyword>
<proteinExistence type="inferred from homology"/>
<gene>
    <name evidence="9" type="ORF">HF519_08940</name>
</gene>
<dbReference type="InterPro" id="IPR050366">
    <property type="entry name" value="BP-dependent_transpt_permease"/>
</dbReference>
<dbReference type="Gene3D" id="1.10.3720.10">
    <property type="entry name" value="MetI-like"/>
    <property type="match status" value="1"/>
</dbReference>
<keyword evidence="10" id="KW-1185">Reference proteome</keyword>
<evidence type="ECO:0000256" key="6">
    <source>
        <dbReference type="ARBA" id="ARBA00023136"/>
    </source>
</evidence>
<dbReference type="InterPro" id="IPR000515">
    <property type="entry name" value="MetI-like"/>
</dbReference>
<evidence type="ECO:0000256" key="7">
    <source>
        <dbReference type="RuleBase" id="RU363032"/>
    </source>
</evidence>
<sequence>MSRPRVLRVLPSTVVGRVALGAVLVLLAMALLPVDAVTNDLTNRLAPPSPAHPLGTDHLGRDLLARLAAGTRLSVGFTLLAVAVSAVLGTVAGMLAGYLGGPGATLLLRIVDVLVAIPAVIVGLVLAAVLQPGLRTLLLAVVVTGWTPFARLAYQLTLREAGSGYVESAIALGAGPGRVVFRHILRGVVRPLLAHGCLRFANTLLAIAGLSFLGLGAQPPTPEWGAMLAEGRPYLFSAPGLVLAPAVAVLGVALLVTLLGRALERRWAG</sequence>
<reference evidence="9 10" key="1">
    <citation type="submission" date="2020-04" db="EMBL/GenBank/DDBJ databases">
        <authorList>
            <person name="Klaysubun C."/>
            <person name="Duangmal K."/>
            <person name="Lipun K."/>
        </authorList>
    </citation>
    <scope>NUCLEOTIDE SEQUENCE [LARGE SCALE GENOMIC DNA]</scope>
    <source>
        <strain evidence="9 10">DSM 45300</strain>
    </source>
</reference>
<evidence type="ECO:0000256" key="1">
    <source>
        <dbReference type="ARBA" id="ARBA00004651"/>
    </source>
</evidence>
<dbReference type="SUPFAM" id="SSF161098">
    <property type="entry name" value="MetI-like"/>
    <property type="match status" value="1"/>
</dbReference>
<feature type="transmembrane region" description="Helical" evidence="7">
    <location>
        <begin position="106"/>
        <end position="130"/>
    </location>
</feature>
<feature type="transmembrane region" description="Helical" evidence="7">
    <location>
        <begin position="136"/>
        <end position="154"/>
    </location>
</feature>
<keyword evidence="3" id="KW-1003">Cell membrane</keyword>
<protein>
    <submittedName>
        <fullName evidence="9">ABC transporter permease</fullName>
    </submittedName>
</protein>
<dbReference type="InterPro" id="IPR035906">
    <property type="entry name" value="MetI-like_sf"/>
</dbReference>
<dbReference type="PANTHER" id="PTHR43386:SF1">
    <property type="entry name" value="D,D-DIPEPTIDE TRANSPORT SYSTEM PERMEASE PROTEIN DDPC-RELATED"/>
    <property type="match status" value="1"/>
</dbReference>
<dbReference type="AlphaFoldDB" id="A0A848DGP6"/>
<name>A0A848DGP6_9PSEU</name>
<dbReference type="Pfam" id="PF00528">
    <property type="entry name" value="BPD_transp_1"/>
    <property type="match status" value="1"/>
</dbReference>
<dbReference type="PROSITE" id="PS50928">
    <property type="entry name" value="ABC_TM1"/>
    <property type="match status" value="1"/>
</dbReference>
<comment type="caution">
    <text evidence="9">The sequence shown here is derived from an EMBL/GenBank/DDBJ whole genome shotgun (WGS) entry which is preliminary data.</text>
</comment>
<dbReference type="GO" id="GO:0005886">
    <property type="term" value="C:plasma membrane"/>
    <property type="evidence" value="ECO:0007669"/>
    <property type="project" value="UniProtKB-SubCell"/>
</dbReference>
<evidence type="ECO:0000256" key="4">
    <source>
        <dbReference type="ARBA" id="ARBA00022692"/>
    </source>
</evidence>
<evidence type="ECO:0000256" key="5">
    <source>
        <dbReference type="ARBA" id="ARBA00022989"/>
    </source>
</evidence>
<dbReference type="EMBL" id="JAAXKZ010000023">
    <property type="protein sequence ID" value="NMH91703.1"/>
    <property type="molecule type" value="Genomic_DNA"/>
</dbReference>
<evidence type="ECO:0000259" key="8">
    <source>
        <dbReference type="PROSITE" id="PS50928"/>
    </source>
</evidence>
<organism evidence="9 10">
    <name type="scientific">Pseudonocardia bannensis</name>
    <dbReference type="NCBI Taxonomy" id="630973"/>
    <lineage>
        <taxon>Bacteria</taxon>
        <taxon>Bacillati</taxon>
        <taxon>Actinomycetota</taxon>
        <taxon>Actinomycetes</taxon>
        <taxon>Pseudonocardiales</taxon>
        <taxon>Pseudonocardiaceae</taxon>
        <taxon>Pseudonocardia</taxon>
    </lineage>
</organism>
<feature type="transmembrane region" description="Helical" evidence="7">
    <location>
        <begin position="234"/>
        <end position="259"/>
    </location>
</feature>
<keyword evidence="6 7" id="KW-0472">Membrane</keyword>
<dbReference type="RefSeq" id="WP_169412068.1">
    <property type="nucleotide sequence ID" value="NZ_JAAXKZ010000023.1"/>
</dbReference>
<dbReference type="Proteomes" id="UP000586918">
    <property type="component" value="Unassembled WGS sequence"/>
</dbReference>
<evidence type="ECO:0000313" key="10">
    <source>
        <dbReference type="Proteomes" id="UP000586918"/>
    </source>
</evidence>
<comment type="subcellular location">
    <subcellularLocation>
        <location evidence="1 7">Cell membrane</location>
        <topology evidence="1 7">Multi-pass membrane protein</topology>
    </subcellularLocation>
</comment>
<dbReference type="PANTHER" id="PTHR43386">
    <property type="entry name" value="OLIGOPEPTIDE TRANSPORT SYSTEM PERMEASE PROTEIN APPC"/>
    <property type="match status" value="1"/>
</dbReference>
<evidence type="ECO:0000256" key="3">
    <source>
        <dbReference type="ARBA" id="ARBA00022475"/>
    </source>
</evidence>
<dbReference type="CDD" id="cd06261">
    <property type="entry name" value="TM_PBP2"/>
    <property type="match status" value="1"/>
</dbReference>
<keyword evidence="5 7" id="KW-1133">Transmembrane helix</keyword>
<comment type="similarity">
    <text evidence="7">Belongs to the binding-protein-dependent transport system permease family.</text>
</comment>
<feature type="transmembrane region" description="Helical" evidence="7">
    <location>
        <begin position="192"/>
        <end position="214"/>
    </location>
</feature>
<evidence type="ECO:0000256" key="2">
    <source>
        <dbReference type="ARBA" id="ARBA00022448"/>
    </source>
</evidence>
<accession>A0A848DGP6</accession>